<evidence type="ECO:0000256" key="12">
    <source>
        <dbReference type="SAM" id="MobiDB-lite"/>
    </source>
</evidence>
<protein>
    <recommendedName>
        <fullName evidence="2">non-specific serine/threonine protein kinase</fullName>
        <ecNumber evidence="2">2.7.11.1</ecNumber>
    </recommendedName>
</protein>
<gene>
    <name evidence="14" type="ORF">A4R43_18220</name>
</gene>
<dbReference type="Gene3D" id="3.30.200.20">
    <property type="entry name" value="Phosphorylase Kinase, domain 1"/>
    <property type="match status" value="1"/>
</dbReference>
<proteinExistence type="inferred from homology"/>
<dbReference type="SMART" id="SM00090">
    <property type="entry name" value="RIO"/>
    <property type="match status" value="1"/>
</dbReference>
<dbReference type="RefSeq" id="WP_113693453.1">
    <property type="nucleotide sequence ID" value="NZ_CP015163.1"/>
</dbReference>
<evidence type="ECO:0000256" key="3">
    <source>
        <dbReference type="ARBA" id="ARBA00022527"/>
    </source>
</evidence>
<evidence type="ECO:0000256" key="10">
    <source>
        <dbReference type="ARBA" id="ARBA00047899"/>
    </source>
</evidence>
<dbReference type="InterPro" id="IPR018934">
    <property type="entry name" value="RIO_dom"/>
</dbReference>
<keyword evidence="4" id="KW-0808">Transferase</keyword>
<dbReference type="InterPro" id="IPR011009">
    <property type="entry name" value="Kinase-like_dom_sf"/>
</dbReference>
<dbReference type="AlphaFoldDB" id="A0A344L843"/>
<evidence type="ECO:0000256" key="8">
    <source>
        <dbReference type="ARBA" id="ARBA00022840"/>
    </source>
</evidence>
<keyword evidence="9" id="KW-0460">Magnesium</keyword>
<keyword evidence="3" id="KW-0723">Serine/threonine-protein kinase</keyword>
<dbReference type="GO" id="GO:0004674">
    <property type="term" value="F:protein serine/threonine kinase activity"/>
    <property type="evidence" value="ECO:0007669"/>
    <property type="project" value="UniProtKB-KW"/>
</dbReference>
<evidence type="ECO:0000256" key="6">
    <source>
        <dbReference type="ARBA" id="ARBA00022741"/>
    </source>
</evidence>
<comment type="catalytic activity">
    <reaction evidence="11">
        <text>L-seryl-[protein] + ATP = O-phospho-L-seryl-[protein] + ADP + H(+)</text>
        <dbReference type="Rhea" id="RHEA:17989"/>
        <dbReference type="Rhea" id="RHEA-COMP:9863"/>
        <dbReference type="Rhea" id="RHEA-COMP:11604"/>
        <dbReference type="ChEBI" id="CHEBI:15378"/>
        <dbReference type="ChEBI" id="CHEBI:29999"/>
        <dbReference type="ChEBI" id="CHEBI:30616"/>
        <dbReference type="ChEBI" id="CHEBI:83421"/>
        <dbReference type="ChEBI" id="CHEBI:456216"/>
        <dbReference type="EC" id="2.7.11.1"/>
    </reaction>
</comment>
<dbReference type="Gene3D" id="1.10.510.10">
    <property type="entry name" value="Transferase(Phosphotransferase) domain 1"/>
    <property type="match status" value="1"/>
</dbReference>
<feature type="compositionally biased region" description="Basic and acidic residues" evidence="12">
    <location>
        <begin position="23"/>
        <end position="42"/>
    </location>
</feature>
<keyword evidence="8" id="KW-0067">ATP-binding</keyword>
<dbReference type="OrthoDB" id="9795258at2"/>
<sequence length="317" mass="35741">MRKHDFDFDRLDEQPARRKSRRARFDDEPEPSRRGRLTEEERVRLAHQRADAYTETAIPGGGDRWSTWADGEQGPHPRPSWVITQLAAVDTELGVLKTGKEADVHLVRRGLPDGPQSLLTAKRYRSNEHRMFHRDAGYLEGRRMRRSREMRAIETRTAFGRNLIAEQWAVAEFAALSRLWSAGVPVPYPVQRSGTELLLEFIGDEDGTAAPRLAQVRTDEDGLRDLWYQLVSALETMAAHGLAHGDLSAYNLMVHHGRLVLIDLPQVVDIVANPRGLEFLDRDVRNAASWFAARGLPPEVLDPDALVGELRQAAGLP</sequence>
<dbReference type="KEGG" id="aab:A4R43_18220"/>
<dbReference type="GO" id="GO:0046872">
    <property type="term" value="F:metal ion binding"/>
    <property type="evidence" value="ECO:0007669"/>
    <property type="project" value="UniProtKB-KW"/>
</dbReference>
<dbReference type="Pfam" id="PF01163">
    <property type="entry name" value="RIO1"/>
    <property type="match status" value="1"/>
</dbReference>
<keyword evidence="15" id="KW-1185">Reference proteome</keyword>
<keyword evidence="6" id="KW-0547">Nucleotide-binding</keyword>
<dbReference type="EMBL" id="CP015163">
    <property type="protein sequence ID" value="AXB44217.1"/>
    <property type="molecule type" value="Genomic_DNA"/>
</dbReference>
<evidence type="ECO:0000256" key="5">
    <source>
        <dbReference type="ARBA" id="ARBA00022723"/>
    </source>
</evidence>
<evidence type="ECO:0000256" key="1">
    <source>
        <dbReference type="ARBA" id="ARBA00009196"/>
    </source>
</evidence>
<evidence type="ECO:0000259" key="13">
    <source>
        <dbReference type="SMART" id="SM00090"/>
    </source>
</evidence>
<evidence type="ECO:0000313" key="14">
    <source>
        <dbReference type="EMBL" id="AXB44217.1"/>
    </source>
</evidence>
<evidence type="ECO:0000313" key="15">
    <source>
        <dbReference type="Proteomes" id="UP000250434"/>
    </source>
</evidence>
<evidence type="ECO:0000256" key="2">
    <source>
        <dbReference type="ARBA" id="ARBA00012513"/>
    </source>
</evidence>
<accession>A0A344L843</accession>
<comment type="similarity">
    <text evidence="1">Belongs to the protein kinase superfamily. RIO-type Ser/Thr kinase family.</text>
</comment>
<organism evidence="14 15">
    <name type="scientific">Amycolatopsis albispora</name>
    <dbReference type="NCBI Taxonomy" id="1804986"/>
    <lineage>
        <taxon>Bacteria</taxon>
        <taxon>Bacillati</taxon>
        <taxon>Actinomycetota</taxon>
        <taxon>Actinomycetes</taxon>
        <taxon>Pseudonocardiales</taxon>
        <taxon>Pseudonocardiaceae</taxon>
        <taxon>Amycolatopsis</taxon>
    </lineage>
</organism>
<evidence type="ECO:0000256" key="9">
    <source>
        <dbReference type="ARBA" id="ARBA00022842"/>
    </source>
</evidence>
<dbReference type="InterPro" id="IPR051272">
    <property type="entry name" value="RIO-type_Ser/Thr_kinase"/>
</dbReference>
<evidence type="ECO:0000256" key="7">
    <source>
        <dbReference type="ARBA" id="ARBA00022777"/>
    </source>
</evidence>
<keyword evidence="7 14" id="KW-0418">Kinase</keyword>
<keyword evidence="5" id="KW-0479">Metal-binding</keyword>
<dbReference type="InterPro" id="IPR000687">
    <property type="entry name" value="RIO_kinase"/>
</dbReference>
<dbReference type="GO" id="GO:0005524">
    <property type="term" value="F:ATP binding"/>
    <property type="evidence" value="ECO:0007669"/>
    <property type="project" value="UniProtKB-KW"/>
</dbReference>
<feature type="domain" description="RIO kinase" evidence="13">
    <location>
        <begin position="63"/>
        <end position="308"/>
    </location>
</feature>
<dbReference type="PANTHER" id="PTHR45723">
    <property type="entry name" value="SERINE/THREONINE-PROTEIN KINASE RIO1"/>
    <property type="match status" value="1"/>
</dbReference>
<feature type="region of interest" description="Disordered" evidence="12">
    <location>
        <begin position="1"/>
        <end position="42"/>
    </location>
</feature>
<evidence type="ECO:0000256" key="11">
    <source>
        <dbReference type="ARBA" id="ARBA00048679"/>
    </source>
</evidence>
<name>A0A344L843_9PSEU</name>
<comment type="catalytic activity">
    <reaction evidence="10">
        <text>L-threonyl-[protein] + ATP = O-phospho-L-threonyl-[protein] + ADP + H(+)</text>
        <dbReference type="Rhea" id="RHEA:46608"/>
        <dbReference type="Rhea" id="RHEA-COMP:11060"/>
        <dbReference type="Rhea" id="RHEA-COMP:11605"/>
        <dbReference type="ChEBI" id="CHEBI:15378"/>
        <dbReference type="ChEBI" id="CHEBI:30013"/>
        <dbReference type="ChEBI" id="CHEBI:30616"/>
        <dbReference type="ChEBI" id="CHEBI:61977"/>
        <dbReference type="ChEBI" id="CHEBI:456216"/>
        <dbReference type="EC" id="2.7.11.1"/>
    </reaction>
</comment>
<feature type="compositionally biased region" description="Basic and acidic residues" evidence="12">
    <location>
        <begin position="1"/>
        <end position="16"/>
    </location>
</feature>
<dbReference type="EC" id="2.7.11.1" evidence="2"/>
<dbReference type="Proteomes" id="UP000250434">
    <property type="component" value="Chromosome"/>
</dbReference>
<dbReference type="SUPFAM" id="SSF56112">
    <property type="entry name" value="Protein kinase-like (PK-like)"/>
    <property type="match status" value="1"/>
</dbReference>
<reference evidence="14 15" key="1">
    <citation type="submission" date="2016-04" db="EMBL/GenBank/DDBJ databases">
        <title>Complete genome sequence and analysis of deep-sea sediment isolate, Amycolatopsis sp. WP1.</title>
        <authorList>
            <person name="Wang H."/>
            <person name="Chen S."/>
            <person name="Wu Q."/>
        </authorList>
    </citation>
    <scope>NUCLEOTIDE SEQUENCE [LARGE SCALE GENOMIC DNA]</scope>
    <source>
        <strain evidence="14 15">WP1</strain>
    </source>
</reference>
<evidence type="ECO:0000256" key="4">
    <source>
        <dbReference type="ARBA" id="ARBA00022679"/>
    </source>
</evidence>